<evidence type="ECO:0000313" key="2">
    <source>
        <dbReference type="EMBL" id="BAN91108.1"/>
    </source>
</evidence>
<dbReference type="AlphaFoldDB" id="U3TGI3"/>
<dbReference type="Proteomes" id="UP000016887">
    <property type="component" value="Chromosome"/>
</dbReference>
<dbReference type="RefSeq" id="WP_022542374.1">
    <property type="nucleotide sequence ID" value="NC_022521.1"/>
</dbReference>
<dbReference type="Gene3D" id="3.40.50.1010">
    <property type="entry name" value="5'-nuclease"/>
    <property type="match status" value="1"/>
</dbReference>
<gene>
    <name evidence="2" type="ORF">ACAM_1639</name>
</gene>
<keyword evidence="3" id="KW-1185">Reference proteome</keyword>
<dbReference type="KEGG" id="acj:ACAM_1639"/>
<evidence type="ECO:0000313" key="3">
    <source>
        <dbReference type="Proteomes" id="UP000016887"/>
    </source>
</evidence>
<dbReference type="SUPFAM" id="SSF88723">
    <property type="entry name" value="PIN domain-like"/>
    <property type="match status" value="1"/>
</dbReference>
<dbReference type="InterPro" id="IPR029060">
    <property type="entry name" value="PIN-like_dom_sf"/>
</dbReference>
<dbReference type="PANTHER" id="PTHR39677">
    <property type="entry name" value="RIBONUCLEASE VAPC6"/>
    <property type="match status" value="1"/>
</dbReference>
<accession>U3TGI3</accession>
<evidence type="ECO:0000259" key="1">
    <source>
        <dbReference type="SMART" id="SM00670"/>
    </source>
</evidence>
<dbReference type="STRING" id="1198449.ACAM_1639"/>
<organism evidence="2 3">
    <name type="scientific">Aeropyrum camini SY1 = JCM 12091</name>
    <dbReference type="NCBI Taxonomy" id="1198449"/>
    <lineage>
        <taxon>Archaea</taxon>
        <taxon>Thermoproteota</taxon>
        <taxon>Thermoprotei</taxon>
        <taxon>Desulfurococcales</taxon>
        <taxon>Desulfurococcaceae</taxon>
        <taxon>Aeropyrum</taxon>
    </lineage>
</organism>
<dbReference type="SMART" id="SM00670">
    <property type="entry name" value="PINc"/>
    <property type="match status" value="1"/>
</dbReference>
<protein>
    <submittedName>
        <fullName evidence="2">Predicted nucleic acid-binding protein</fullName>
    </submittedName>
</protein>
<reference evidence="2 3" key="1">
    <citation type="journal article" date="2013" name="Appl. Environ. Microbiol.">
        <title>Variation of the Virus-Related Elements within Syntenic Genomes of the Hyperthermophilic Archaeon Aeropyrum.</title>
        <authorList>
            <person name="Daifuku T."/>
            <person name="Yoshida T."/>
            <person name="Kitamura T."/>
            <person name="Kawaichi S."/>
            <person name="Inoue T."/>
            <person name="Nomura K."/>
            <person name="Yoshida Y."/>
            <person name="Kuno S."/>
            <person name="Sako Y."/>
        </authorList>
    </citation>
    <scope>NUCLEOTIDE SEQUENCE [LARGE SCALE GENOMIC DNA]</scope>
    <source>
        <strain evidence="2 3">SY1</strain>
    </source>
</reference>
<dbReference type="InterPro" id="IPR002716">
    <property type="entry name" value="PIN_dom"/>
</dbReference>
<name>U3TGI3_9CREN</name>
<dbReference type="eggNOG" id="arCOG00711">
    <property type="taxonomic scope" value="Archaea"/>
</dbReference>
<proteinExistence type="predicted"/>
<dbReference type="Pfam" id="PF01850">
    <property type="entry name" value="PIN"/>
    <property type="match status" value="1"/>
</dbReference>
<sequence>MIYVDSNALVYLLHDVKPKSDLVIDALSSSDEVYTSLRTIEEASYILVRIYLSKHYGARGIHQIREIIRKYGLEPVKDELATLRRLLSDYNVIILQDKATINEIHETMIKYKLLPGDAIIALTCKHYGVDTILTFDEDFRRVPWLKVNP</sequence>
<dbReference type="EMBL" id="AP012489">
    <property type="protein sequence ID" value="BAN91108.1"/>
    <property type="molecule type" value="Genomic_DNA"/>
</dbReference>
<dbReference type="OrthoDB" id="144476at2157"/>
<feature type="domain" description="PIN" evidence="1">
    <location>
        <begin position="1"/>
        <end position="141"/>
    </location>
</feature>
<dbReference type="GeneID" id="17110882"/>
<dbReference type="PANTHER" id="PTHR39677:SF4">
    <property type="entry name" value="RIBONUCLEASE VAPC6"/>
    <property type="match status" value="1"/>
</dbReference>